<dbReference type="SUPFAM" id="SSF143011">
    <property type="entry name" value="RelE-like"/>
    <property type="match status" value="1"/>
</dbReference>
<dbReference type="EMBL" id="WMIA01000011">
    <property type="protein sequence ID" value="MTF39289.1"/>
    <property type="molecule type" value="Genomic_DNA"/>
</dbReference>
<comment type="caution">
    <text evidence="1">The sequence shown here is derived from an EMBL/GenBank/DDBJ whole genome shotgun (WGS) entry which is preliminary data.</text>
</comment>
<dbReference type="Gene3D" id="3.30.2310.20">
    <property type="entry name" value="RelE-like"/>
    <property type="match status" value="1"/>
</dbReference>
<dbReference type="RefSeq" id="WP_155083940.1">
    <property type="nucleotide sequence ID" value="NZ_WMIA01000011.1"/>
</dbReference>
<dbReference type="Pfam" id="PF05015">
    <property type="entry name" value="HigB-like_toxin"/>
    <property type="match status" value="1"/>
</dbReference>
<dbReference type="PANTHER" id="PTHR40266">
    <property type="entry name" value="TOXIN HIGB-1"/>
    <property type="match status" value="1"/>
</dbReference>
<evidence type="ECO:0000313" key="1">
    <source>
        <dbReference type="EMBL" id="MTF39289.1"/>
    </source>
</evidence>
<dbReference type="AlphaFoldDB" id="A0A844GWS6"/>
<sequence>MIKSFKNKGTEDIFYGENSKLARKTCPQNLWQIARRKLDQLDSIISLAELKILPGNQFEPLKGDRDGQYNIRINQQYRICFSWQNNHIWEVEIIDYH</sequence>
<dbReference type="PANTHER" id="PTHR40266:SF2">
    <property type="entry name" value="TOXIN HIGB-1"/>
    <property type="match status" value="1"/>
</dbReference>
<reference evidence="1 2" key="1">
    <citation type="submission" date="2019-11" db="EMBL/GenBank/DDBJ databases">
        <title>Isolation of a new High Light Tolerant Cyanobacteria.</title>
        <authorList>
            <person name="Dobson Z."/>
            <person name="Vaughn N."/>
            <person name="Vaughn M."/>
            <person name="Fromme P."/>
            <person name="Mazor Y."/>
        </authorList>
    </citation>
    <scope>NUCLEOTIDE SEQUENCE [LARGE SCALE GENOMIC DNA]</scope>
    <source>
        <strain evidence="1 2">0216</strain>
    </source>
</reference>
<organism evidence="1 2">
    <name type="scientific">Cyanobacterium aponinum 0216</name>
    <dbReference type="NCBI Taxonomy" id="2676140"/>
    <lineage>
        <taxon>Bacteria</taxon>
        <taxon>Bacillati</taxon>
        <taxon>Cyanobacteriota</taxon>
        <taxon>Cyanophyceae</taxon>
        <taxon>Oscillatoriophycideae</taxon>
        <taxon>Chroococcales</taxon>
        <taxon>Geminocystaceae</taxon>
        <taxon>Cyanobacterium</taxon>
    </lineage>
</organism>
<dbReference type="InterPro" id="IPR035093">
    <property type="entry name" value="RelE/ParE_toxin_dom_sf"/>
</dbReference>
<gene>
    <name evidence="1" type="ORF">GGC33_10155</name>
</gene>
<evidence type="ECO:0000313" key="2">
    <source>
        <dbReference type="Proteomes" id="UP000437131"/>
    </source>
</evidence>
<dbReference type="Proteomes" id="UP000437131">
    <property type="component" value="Unassembled WGS sequence"/>
</dbReference>
<accession>A0A844GWS6</accession>
<proteinExistence type="predicted"/>
<dbReference type="InterPro" id="IPR007711">
    <property type="entry name" value="HigB-1"/>
</dbReference>
<protein>
    <submittedName>
        <fullName evidence="1">Plasmid maintenance system killer protein</fullName>
    </submittedName>
</protein>
<name>A0A844GWS6_9CHRO</name>